<dbReference type="RefSeq" id="XP_056509674.1">
    <property type="nucleotide sequence ID" value="XM_056656874.1"/>
</dbReference>
<dbReference type="OrthoDB" id="3794209at2759"/>
<comment type="caution">
    <text evidence="2">The sequence shown here is derived from an EMBL/GenBank/DDBJ whole genome shotgun (WGS) entry which is preliminary data.</text>
</comment>
<dbReference type="Proteomes" id="UP001141434">
    <property type="component" value="Unassembled WGS sequence"/>
</dbReference>
<accession>A0A9W9F0Y8</accession>
<evidence type="ECO:0000313" key="3">
    <source>
        <dbReference type="Proteomes" id="UP001141434"/>
    </source>
</evidence>
<evidence type="ECO:0000313" key="2">
    <source>
        <dbReference type="EMBL" id="KAJ5091476.1"/>
    </source>
</evidence>
<gene>
    <name evidence="2" type="ORF">NUU61_006346</name>
</gene>
<feature type="region of interest" description="Disordered" evidence="1">
    <location>
        <begin position="30"/>
        <end position="54"/>
    </location>
</feature>
<dbReference type="AlphaFoldDB" id="A0A9W9F0Y8"/>
<protein>
    <submittedName>
        <fullName evidence="2">Acyl-CoA N-acyltransferase</fullName>
    </submittedName>
</protein>
<sequence>MHSPSWHLPPPNPTKKRKLIGTASIQECNEDDQHQEHESHQNETATAPHDIGQVGQQYDLPGGYKLAVFALTKNPRYHIKGLVKGLLKACEDEIRLRHTLTNEANAPPLRLVVRAVKETNGAYWLKQEFYPVGSRKFPRERGIHHSKLHCGRWLESCNRTSGWQSWH</sequence>
<evidence type="ECO:0000256" key="1">
    <source>
        <dbReference type="SAM" id="MobiDB-lite"/>
    </source>
</evidence>
<feature type="compositionally biased region" description="Basic and acidic residues" evidence="1">
    <location>
        <begin position="31"/>
        <end position="41"/>
    </location>
</feature>
<dbReference type="GeneID" id="81396043"/>
<organism evidence="2 3">
    <name type="scientific">Penicillium alfredii</name>
    <dbReference type="NCBI Taxonomy" id="1506179"/>
    <lineage>
        <taxon>Eukaryota</taxon>
        <taxon>Fungi</taxon>
        <taxon>Dikarya</taxon>
        <taxon>Ascomycota</taxon>
        <taxon>Pezizomycotina</taxon>
        <taxon>Eurotiomycetes</taxon>
        <taxon>Eurotiomycetidae</taxon>
        <taxon>Eurotiales</taxon>
        <taxon>Aspergillaceae</taxon>
        <taxon>Penicillium</taxon>
    </lineage>
</organism>
<dbReference type="EMBL" id="JAPMSZ010000009">
    <property type="protein sequence ID" value="KAJ5091476.1"/>
    <property type="molecule type" value="Genomic_DNA"/>
</dbReference>
<reference evidence="2" key="2">
    <citation type="journal article" date="2023" name="IMA Fungus">
        <title>Comparative genomic study of the Penicillium genus elucidates a diverse pangenome and 15 lateral gene transfer events.</title>
        <authorList>
            <person name="Petersen C."/>
            <person name="Sorensen T."/>
            <person name="Nielsen M.R."/>
            <person name="Sondergaard T.E."/>
            <person name="Sorensen J.L."/>
            <person name="Fitzpatrick D.A."/>
            <person name="Frisvad J.C."/>
            <person name="Nielsen K.L."/>
        </authorList>
    </citation>
    <scope>NUCLEOTIDE SEQUENCE</scope>
    <source>
        <strain evidence="2">IBT 34128</strain>
    </source>
</reference>
<reference evidence="2" key="1">
    <citation type="submission" date="2022-11" db="EMBL/GenBank/DDBJ databases">
        <authorList>
            <person name="Petersen C."/>
        </authorList>
    </citation>
    <scope>NUCLEOTIDE SEQUENCE</scope>
    <source>
        <strain evidence="2">IBT 34128</strain>
    </source>
</reference>
<keyword evidence="3" id="KW-1185">Reference proteome</keyword>
<proteinExistence type="predicted"/>
<name>A0A9W9F0Y8_9EURO</name>